<keyword evidence="10" id="KW-1185">Reference proteome</keyword>
<comment type="caution">
    <text evidence="9">The sequence shown here is derived from an EMBL/GenBank/DDBJ whole genome shotgun (WGS) entry which is preliminary data.</text>
</comment>
<dbReference type="Pfam" id="PF14322">
    <property type="entry name" value="SusD-like_3"/>
    <property type="match status" value="1"/>
</dbReference>
<evidence type="ECO:0000259" key="7">
    <source>
        <dbReference type="Pfam" id="PF07980"/>
    </source>
</evidence>
<dbReference type="Proteomes" id="UP001549749">
    <property type="component" value="Unassembled WGS sequence"/>
</dbReference>
<feature type="signal peptide" evidence="6">
    <location>
        <begin position="1"/>
        <end position="19"/>
    </location>
</feature>
<evidence type="ECO:0000259" key="8">
    <source>
        <dbReference type="Pfam" id="PF14322"/>
    </source>
</evidence>
<comment type="similarity">
    <text evidence="2">Belongs to the SusD family.</text>
</comment>
<organism evidence="9 10">
    <name type="scientific">Chitinophaga defluvii</name>
    <dbReference type="NCBI Taxonomy" id="3163343"/>
    <lineage>
        <taxon>Bacteria</taxon>
        <taxon>Pseudomonadati</taxon>
        <taxon>Bacteroidota</taxon>
        <taxon>Chitinophagia</taxon>
        <taxon>Chitinophagales</taxon>
        <taxon>Chitinophagaceae</taxon>
        <taxon>Chitinophaga</taxon>
    </lineage>
</organism>
<evidence type="ECO:0000313" key="9">
    <source>
        <dbReference type="EMBL" id="MET6999928.1"/>
    </source>
</evidence>
<feature type="chain" id="PRO_5045728765" evidence="6">
    <location>
        <begin position="20"/>
        <end position="595"/>
    </location>
</feature>
<keyword evidence="4" id="KW-0472">Membrane</keyword>
<keyword evidence="3 6" id="KW-0732">Signal</keyword>
<evidence type="ECO:0000256" key="3">
    <source>
        <dbReference type="ARBA" id="ARBA00022729"/>
    </source>
</evidence>
<dbReference type="PROSITE" id="PS51257">
    <property type="entry name" value="PROKAR_LIPOPROTEIN"/>
    <property type="match status" value="1"/>
</dbReference>
<reference evidence="9 10" key="1">
    <citation type="submission" date="2024-06" db="EMBL/GenBank/DDBJ databases">
        <title>Chitinophaga defluvii sp. nov., isolated from municipal sewage.</title>
        <authorList>
            <person name="Zhang L."/>
        </authorList>
    </citation>
    <scope>NUCLEOTIDE SEQUENCE [LARGE SCALE GENOMIC DNA]</scope>
    <source>
        <strain evidence="9 10">H8</strain>
    </source>
</reference>
<dbReference type="SUPFAM" id="SSF48452">
    <property type="entry name" value="TPR-like"/>
    <property type="match status" value="1"/>
</dbReference>
<accession>A0ABV2TA71</accession>
<name>A0ABV2TA71_9BACT</name>
<feature type="domain" description="SusD-like N-terminal" evidence="8">
    <location>
        <begin position="25"/>
        <end position="222"/>
    </location>
</feature>
<dbReference type="InterPro" id="IPR012944">
    <property type="entry name" value="SusD_RagB_dom"/>
</dbReference>
<sequence>MRYYINCLAVLMASVLLLSACKKNFLDKVPDEDMNLDEVFKERLYAERFLTATYNYLPPEIDFAESPGRNPFVGASDDMEMTWQNRFAHVMGSGSWGPSNVQDGHWTVGYQAIRRLNLFTEKIVGTPMDENAKKVWIGEATFLKGFFYFWMVRLYGPVPLVEKSFQPDENFAGLVRAPLVDCINYIVAQCDAAAAVLPNRVTADRQGKVTRAAALALKSRALLYLASPLWNGNPDYADFKDKEGTKLFPDYSAQRWQDAATAAKNCIDEVEKAGYKLYRSPENDPVKNYQQLFIRNNDEVLFAHNAGIGYHQEMCAAPNSMGGWSGYCPLQTLVDAYEMADGSTPITGYNADATPVINPASGYKETGYAATASPQGYYPAGVRNMYVNREPRFYATVNFSGSIWRGRMLEFWNSGVDGKSKGGAELYTITGYLLKKFMEESVNIAENKFTLKTWNYFRLGEQYLNYAEALNEAQGPVADVHKYVNAIRNRAGLPPLSASLNKEEMRARIWHERQIELAFETHRYFDTRRWKIADKTNAMSLYGMNITVGQSLQDDNYYKRTFIKKRVFDKGKHYLWPISQNELNKTPGLIQNPGW</sequence>
<comment type="subcellular location">
    <subcellularLocation>
        <location evidence="1">Cell outer membrane</location>
    </subcellularLocation>
</comment>
<evidence type="ECO:0000256" key="6">
    <source>
        <dbReference type="SAM" id="SignalP"/>
    </source>
</evidence>
<dbReference type="InterPro" id="IPR011990">
    <property type="entry name" value="TPR-like_helical_dom_sf"/>
</dbReference>
<dbReference type="Gene3D" id="1.25.40.390">
    <property type="match status" value="1"/>
</dbReference>
<evidence type="ECO:0000256" key="1">
    <source>
        <dbReference type="ARBA" id="ARBA00004442"/>
    </source>
</evidence>
<evidence type="ECO:0000256" key="4">
    <source>
        <dbReference type="ARBA" id="ARBA00023136"/>
    </source>
</evidence>
<keyword evidence="5" id="KW-0998">Cell outer membrane</keyword>
<evidence type="ECO:0000256" key="2">
    <source>
        <dbReference type="ARBA" id="ARBA00006275"/>
    </source>
</evidence>
<evidence type="ECO:0000256" key="5">
    <source>
        <dbReference type="ARBA" id="ARBA00023237"/>
    </source>
</evidence>
<proteinExistence type="inferred from homology"/>
<dbReference type="RefSeq" id="WP_354662489.1">
    <property type="nucleotide sequence ID" value="NZ_JBEXAC010000002.1"/>
</dbReference>
<dbReference type="InterPro" id="IPR033985">
    <property type="entry name" value="SusD-like_N"/>
</dbReference>
<evidence type="ECO:0000313" key="10">
    <source>
        <dbReference type="Proteomes" id="UP001549749"/>
    </source>
</evidence>
<dbReference type="Pfam" id="PF07980">
    <property type="entry name" value="SusD_RagB"/>
    <property type="match status" value="1"/>
</dbReference>
<protein>
    <submittedName>
        <fullName evidence="9">RagB/SusD family nutrient uptake outer membrane protein</fullName>
    </submittedName>
</protein>
<dbReference type="EMBL" id="JBEXAC010000002">
    <property type="protein sequence ID" value="MET6999928.1"/>
    <property type="molecule type" value="Genomic_DNA"/>
</dbReference>
<gene>
    <name evidence="9" type="ORF">ABR189_21240</name>
</gene>
<feature type="domain" description="RagB/SusD" evidence="7">
    <location>
        <begin position="310"/>
        <end position="595"/>
    </location>
</feature>